<evidence type="ECO:0000313" key="2">
    <source>
        <dbReference type="EMBL" id="CAA7015247.1"/>
    </source>
</evidence>
<dbReference type="Proteomes" id="UP000467841">
    <property type="component" value="Unassembled WGS sequence"/>
</dbReference>
<dbReference type="CDD" id="cd10910">
    <property type="entry name" value="PIN_limkain_b1_N_like"/>
    <property type="match status" value="1"/>
</dbReference>
<evidence type="ECO:0000313" key="3">
    <source>
        <dbReference type="Proteomes" id="UP000467841"/>
    </source>
</evidence>
<dbReference type="GO" id="GO:0004540">
    <property type="term" value="F:RNA nuclease activity"/>
    <property type="evidence" value="ECO:0007669"/>
    <property type="project" value="InterPro"/>
</dbReference>
<sequence length="160" mass="18036">MANNEVAEAKYVYAQTWVCWDIEYCPVPRACKPERIAEQIRSALVKLNYLGPISISAYGNMDHIPPSTKKALSSTGILLNHVPPAEFELHIFDEILSWQSDNPAPANIMVISRGELLPGDREEEQSDDGYNILLAHPPHPPYYFIASAKTTWLWRSIIDA</sequence>
<dbReference type="GO" id="GO:0010468">
    <property type="term" value="P:regulation of gene expression"/>
    <property type="evidence" value="ECO:0007669"/>
    <property type="project" value="InterPro"/>
</dbReference>
<feature type="domain" description="NYN" evidence="1">
    <location>
        <begin position="16"/>
        <end position="148"/>
    </location>
</feature>
<dbReference type="InterPro" id="IPR024768">
    <property type="entry name" value="Marf1"/>
</dbReference>
<dbReference type="Pfam" id="PF01936">
    <property type="entry name" value="NYN"/>
    <property type="match status" value="1"/>
</dbReference>
<protein>
    <recommendedName>
        <fullName evidence="1">NYN domain-containing protein</fullName>
    </recommendedName>
</protein>
<dbReference type="InterPro" id="IPR021139">
    <property type="entry name" value="NYN"/>
</dbReference>
<gene>
    <name evidence="2" type="ORF">MERR_LOCUS2482</name>
</gene>
<dbReference type="OrthoDB" id="549353at2759"/>
<name>A0A6D2HG48_9BRAS</name>
<accession>A0A6D2HG48</accession>
<proteinExistence type="predicted"/>
<dbReference type="PANTHER" id="PTHR14379">
    <property type="entry name" value="LIMKAIN B LKAP"/>
    <property type="match status" value="1"/>
</dbReference>
<keyword evidence="3" id="KW-1185">Reference proteome</keyword>
<dbReference type="PANTHER" id="PTHR14379:SF60">
    <property type="entry name" value="NYN DOMAIN-CONTAINING PROTEIN"/>
    <property type="match status" value="1"/>
</dbReference>
<organism evidence="2 3">
    <name type="scientific">Microthlaspi erraticum</name>
    <dbReference type="NCBI Taxonomy" id="1685480"/>
    <lineage>
        <taxon>Eukaryota</taxon>
        <taxon>Viridiplantae</taxon>
        <taxon>Streptophyta</taxon>
        <taxon>Embryophyta</taxon>
        <taxon>Tracheophyta</taxon>
        <taxon>Spermatophyta</taxon>
        <taxon>Magnoliopsida</taxon>
        <taxon>eudicotyledons</taxon>
        <taxon>Gunneridae</taxon>
        <taxon>Pentapetalae</taxon>
        <taxon>rosids</taxon>
        <taxon>malvids</taxon>
        <taxon>Brassicales</taxon>
        <taxon>Brassicaceae</taxon>
        <taxon>Coluteocarpeae</taxon>
        <taxon>Microthlaspi</taxon>
    </lineage>
</organism>
<dbReference type="GO" id="GO:0005777">
    <property type="term" value="C:peroxisome"/>
    <property type="evidence" value="ECO:0007669"/>
    <property type="project" value="InterPro"/>
</dbReference>
<comment type="caution">
    <text evidence="2">The sequence shown here is derived from an EMBL/GenBank/DDBJ whole genome shotgun (WGS) entry which is preliminary data.</text>
</comment>
<dbReference type="EMBL" id="CACVBM020000155">
    <property type="protein sequence ID" value="CAA7015247.1"/>
    <property type="molecule type" value="Genomic_DNA"/>
</dbReference>
<reference evidence="2" key="1">
    <citation type="submission" date="2020-01" db="EMBL/GenBank/DDBJ databases">
        <authorList>
            <person name="Mishra B."/>
        </authorList>
    </citation>
    <scope>NUCLEOTIDE SEQUENCE [LARGE SCALE GENOMIC DNA]</scope>
</reference>
<dbReference type="AlphaFoldDB" id="A0A6D2HG48"/>
<evidence type="ECO:0000259" key="1">
    <source>
        <dbReference type="Pfam" id="PF01936"/>
    </source>
</evidence>